<keyword evidence="4" id="KW-0723">Serine/threonine-protein kinase</keyword>
<keyword evidence="9" id="KW-0067">ATP-binding</keyword>
<feature type="region of interest" description="Disordered" evidence="13">
    <location>
        <begin position="311"/>
        <end position="373"/>
    </location>
</feature>
<evidence type="ECO:0000256" key="1">
    <source>
        <dbReference type="ARBA" id="ARBA00001946"/>
    </source>
</evidence>
<dbReference type="InterPro" id="IPR036388">
    <property type="entry name" value="WH-like_DNA-bd_sf"/>
</dbReference>
<evidence type="ECO:0000259" key="14">
    <source>
        <dbReference type="SMART" id="SM00090"/>
    </source>
</evidence>
<dbReference type="FunFam" id="3.30.200.20:FF:000052">
    <property type="entry name" value="Serine/threonine-protein kinase RIO2"/>
    <property type="match status" value="1"/>
</dbReference>
<keyword evidence="6" id="KW-0479">Metal-binding</keyword>
<name>A0A7R9CZQ6_TIMCR</name>
<feature type="domain" description="RIO kinase" evidence="14">
    <location>
        <begin position="30"/>
        <end position="255"/>
    </location>
</feature>
<protein>
    <recommendedName>
        <fullName evidence="3">non-specific serine/threonine protein kinase</fullName>
        <ecNumber evidence="3">2.7.11.1</ecNumber>
    </recommendedName>
</protein>
<reference evidence="15" key="1">
    <citation type="submission" date="2020-11" db="EMBL/GenBank/DDBJ databases">
        <authorList>
            <person name="Tran Van P."/>
        </authorList>
    </citation>
    <scope>NUCLEOTIDE SEQUENCE</scope>
</reference>
<dbReference type="Gene3D" id="1.10.510.10">
    <property type="entry name" value="Transferase(Phosphotransferase) domain 1"/>
    <property type="match status" value="1"/>
</dbReference>
<evidence type="ECO:0000256" key="11">
    <source>
        <dbReference type="ARBA" id="ARBA00047899"/>
    </source>
</evidence>
<dbReference type="PROSITE" id="PS01245">
    <property type="entry name" value="RIO1"/>
    <property type="match status" value="1"/>
</dbReference>
<dbReference type="Gene3D" id="3.30.200.20">
    <property type="entry name" value="Phosphorylase Kinase, domain 1"/>
    <property type="match status" value="1"/>
</dbReference>
<gene>
    <name evidence="15" type="ORF">TCEB3V08_LOCUS7523</name>
</gene>
<evidence type="ECO:0000256" key="5">
    <source>
        <dbReference type="ARBA" id="ARBA00022679"/>
    </source>
</evidence>
<keyword evidence="7" id="KW-0547">Nucleotide-binding</keyword>
<dbReference type="FunFam" id="1.10.510.10:FF:000307">
    <property type="entry name" value="Serine/threonine-protein kinase RIO2"/>
    <property type="match status" value="1"/>
</dbReference>
<evidence type="ECO:0000256" key="4">
    <source>
        <dbReference type="ARBA" id="ARBA00022527"/>
    </source>
</evidence>
<proteinExistence type="inferred from homology"/>
<keyword evidence="10" id="KW-0460">Magnesium</keyword>
<dbReference type="SUPFAM" id="SSF56112">
    <property type="entry name" value="Protein kinase-like (PK-like)"/>
    <property type="match status" value="1"/>
</dbReference>
<feature type="region of interest" description="Disordered" evidence="13">
    <location>
        <begin position="437"/>
        <end position="457"/>
    </location>
</feature>
<keyword evidence="8" id="KW-0418">Kinase</keyword>
<dbReference type="InterPro" id="IPR036390">
    <property type="entry name" value="WH_DNA-bd_sf"/>
</dbReference>
<evidence type="ECO:0000256" key="3">
    <source>
        <dbReference type="ARBA" id="ARBA00012513"/>
    </source>
</evidence>
<evidence type="ECO:0000256" key="9">
    <source>
        <dbReference type="ARBA" id="ARBA00022840"/>
    </source>
</evidence>
<dbReference type="PANTHER" id="PTHR45852:SF1">
    <property type="entry name" value="SERINE_THREONINE-PROTEIN KINASE RIO2"/>
    <property type="match status" value="1"/>
</dbReference>
<feature type="compositionally biased region" description="Basic and acidic residues" evidence="13">
    <location>
        <begin position="324"/>
        <end position="366"/>
    </location>
</feature>
<dbReference type="GO" id="GO:0004674">
    <property type="term" value="F:protein serine/threonine kinase activity"/>
    <property type="evidence" value="ECO:0007669"/>
    <property type="project" value="UniProtKB-KW"/>
</dbReference>
<comment type="cofactor">
    <cofactor evidence="1">
        <name>Mg(2+)</name>
        <dbReference type="ChEBI" id="CHEBI:18420"/>
    </cofactor>
</comment>
<keyword evidence="5" id="KW-0808">Transferase</keyword>
<evidence type="ECO:0000256" key="8">
    <source>
        <dbReference type="ARBA" id="ARBA00022777"/>
    </source>
</evidence>
<dbReference type="GO" id="GO:0005829">
    <property type="term" value="C:cytosol"/>
    <property type="evidence" value="ECO:0007669"/>
    <property type="project" value="TreeGrafter"/>
</dbReference>
<dbReference type="GO" id="GO:0005634">
    <property type="term" value="C:nucleus"/>
    <property type="evidence" value="ECO:0007669"/>
    <property type="project" value="TreeGrafter"/>
</dbReference>
<dbReference type="InterPro" id="IPR030484">
    <property type="entry name" value="Rio2"/>
</dbReference>
<feature type="compositionally biased region" description="Acidic residues" evidence="13">
    <location>
        <begin position="285"/>
        <end position="299"/>
    </location>
</feature>
<dbReference type="SUPFAM" id="SSF46785">
    <property type="entry name" value="Winged helix' DNA-binding domain"/>
    <property type="match status" value="1"/>
</dbReference>
<sequence length="526" mass="59997">MGLKNHELVPASLAAAIANLRHGGVHKLLKELYDGYRLTNQGYDYLALKTLCSRGIVASFGNQIGVGKESNIYVVADEEGTPLCLKLHRLGRTCFRNIKEKRDYHQHRKVASWLYLSRISATKEFAYMKALKDRGFPVPKPIDFNRHCVIMELVNGTPMCQVSEVPDVEALYDDLMDIIVRLGNHGVIHGDFNEFNIMLTDDGQPIIIDFPQMVSTSHPNAEIFFNRDVNCIKDFFRRRFGYESSLHPTFNDIQREDDIDVEVSASGFTRQMEKDLSAELGHEEREDEEEECEEGEEDIDTLRQKVEQLMSEEDNSKLKLQGRIVKDNISNKERDNNPEESKSDLSKKEVQLTDKESISDENEITRNKNLPSPSHCNFKLVSHIIPDGSNIKNLKKEQHTDLLFESECHQNENNRNSYEIADEGSHNVNNESKYLQTRENTSNIPSNFDTKSNGFNDARSIRSTSTAATIAPGAIKKRVKMSLERREQKALAKKRLSVKGEASAVTRSRRENSDNIKQCNGIWGWE</sequence>
<dbReference type="InterPro" id="IPR011009">
    <property type="entry name" value="Kinase-like_dom_sf"/>
</dbReference>
<evidence type="ECO:0000313" key="15">
    <source>
        <dbReference type="EMBL" id="CAD7404486.1"/>
    </source>
</evidence>
<dbReference type="CDD" id="cd05144">
    <property type="entry name" value="RIO2_C"/>
    <property type="match status" value="1"/>
</dbReference>
<dbReference type="AlphaFoldDB" id="A0A7R9CZQ6"/>
<comment type="catalytic activity">
    <reaction evidence="12">
        <text>L-seryl-[protein] + ATP = O-phospho-L-seryl-[protein] + ADP + H(+)</text>
        <dbReference type="Rhea" id="RHEA:17989"/>
        <dbReference type="Rhea" id="RHEA-COMP:9863"/>
        <dbReference type="Rhea" id="RHEA-COMP:11604"/>
        <dbReference type="ChEBI" id="CHEBI:15378"/>
        <dbReference type="ChEBI" id="CHEBI:29999"/>
        <dbReference type="ChEBI" id="CHEBI:30616"/>
        <dbReference type="ChEBI" id="CHEBI:83421"/>
        <dbReference type="ChEBI" id="CHEBI:456216"/>
        <dbReference type="EC" id="2.7.11.1"/>
    </reaction>
</comment>
<dbReference type="SMART" id="SM00090">
    <property type="entry name" value="RIO"/>
    <property type="match status" value="1"/>
</dbReference>
<feature type="region of interest" description="Disordered" evidence="13">
    <location>
        <begin position="278"/>
        <end position="299"/>
    </location>
</feature>
<dbReference type="InterPro" id="IPR000687">
    <property type="entry name" value="RIO_kinase"/>
</dbReference>
<accession>A0A7R9CZQ6</accession>
<dbReference type="GO" id="GO:0046872">
    <property type="term" value="F:metal ion binding"/>
    <property type="evidence" value="ECO:0007669"/>
    <property type="project" value="UniProtKB-KW"/>
</dbReference>
<evidence type="ECO:0000256" key="2">
    <source>
        <dbReference type="ARBA" id="ARBA00009196"/>
    </source>
</evidence>
<dbReference type="EC" id="2.7.11.1" evidence="3"/>
<dbReference type="PANTHER" id="PTHR45852">
    <property type="entry name" value="SER/THR-PROTEIN KINASE RIO2"/>
    <property type="match status" value="1"/>
</dbReference>
<evidence type="ECO:0000256" key="13">
    <source>
        <dbReference type="SAM" id="MobiDB-lite"/>
    </source>
</evidence>
<comment type="similarity">
    <text evidence="2">Belongs to the protein kinase superfamily. RIO-type Ser/Thr kinase family.</text>
</comment>
<organism evidence="15">
    <name type="scientific">Timema cristinae</name>
    <name type="common">Walking stick</name>
    <dbReference type="NCBI Taxonomy" id="61476"/>
    <lineage>
        <taxon>Eukaryota</taxon>
        <taxon>Metazoa</taxon>
        <taxon>Ecdysozoa</taxon>
        <taxon>Arthropoda</taxon>
        <taxon>Hexapoda</taxon>
        <taxon>Insecta</taxon>
        <taxon>Pterygota</taxon>
        <taxon>Neoptera</taxon>
        <taxon>Polyneoptera</taxon>
        <taxon>Phasmatodea</taxon>
        <taxon>Timematodea</taxon>
        <taxon>Timematoidea</taxon>
        <taxon>Timematidae</taxon>
        <taxon>Timema</taxon>
    </lineage>
</organism>
<evidence type="ECO:0000256" key="7">
    <source>
        <dbReference type="ARBA" id="ARBA00022741"/>
    </source>
</evidence>
<dbReference type="Pfam" id="PF09202">
    <property type="entry name" value="Rio2_N"/>
    <property type="match status" value="1"/>
</dbReference>
<dbReference type="EMBL" id="OC319172">
    <property type="protein sequence ID" value="CAD7404486.1"/>
    <property type="molecule type" value="Genomic_DNA"/>
</dbReference>
<dbReference type="Pfam" id="PF01163">
    <property type="entry name" value="RIO1"/>
    <property type="match status" value="1"/>
</dbReference>
<dbReference type="GO" id="GO:0005524">
    <property type="term" value="F:ATP binding"/>
    <property type="evidence" value="ECO:0007669"/>
    <property type="project" value="UniProtKB-KW"/>
</dbReference>
<dbReference type="InterPro" id="IPR018935">
    <property type="entry name" value="RIO_kinase_CS"/>
</dbReference>
<evidence type="ECO:0000256" key="12">
    <source>
        <dbReference type="ARBA" id="ARBA00048679"/>
    </source>
</evidence>
<dbReference type="InterPro" id="IPR018934">
    <property type="entry name" value="RIO_dom"/>
</dbReference>
<evidence type="ECO:0000256" key="10">
    <source>
        <dbReference type="ARBA" id="ARBA00022842"/>
    </source>
</evidence>
<dbReference type="GO" id="GO:0030490">
    <property type="term" value="P:maturation of SSU-rRNA"/>
    <property type="evidence" value="ECO:0007669"/>
    <property type="project" value="TreeGrafter"/>
</dbReference>
<comment type="catalytic activity">
    <reaction evidence="11">
        <text>L-threonyl-[protein] + ATP = O-phospho-L-threonyl-[protein] + ADP + H(+)</text>
        <dbReference type="Rhea" id="RHEA:46608"/>
        <dbReference type="Rhea" id="RHEA-COMP:11060"/>
        <dbReference type="Rhea" id="RHEA-COMP:11605"/>
        <dbReference type="ChEBI" id="CHEBI:15378"/>
        <dbReference type="ChEBI" id="CHEBI:30013"/>
        <dbReference type="ChEBI" id="CHEBI:30616"/>
        <dbReference type="ChEBI" id="CHEBI:61977"/>
        <dbReference type="ChEBI" id="CHEBI:456216"/>
        <dbReference type="EC" id="2.7.11.1"/>
    </reaction>
</comment>
<dbReference type="GO" id="GO:0030688">
    <property type="term" value="C:preribosome, small subunit precursor"/>
    <property type="evidence" value="ECO:0007669"/>
    <property type="project" value="TreeGrafter"/>
</dbReference>
<evidence type="ECO:0000256" key="6">
    <source>
        <dbReference type="ARBA" id="ARBA00022723"/>
    </source>
</evidence>
<dbReference type="InterPro" id="IPR015285">
    <property type="entry name" value="RIO2_wHTH_N"/>
</dbReference>
<dbReference type="Gene3D" id="1.10.10.10">
    <property type="entry name" value="Winged helix-like DNA-binding domain superfamily/Winged helix DNA-binding domain"/>
    <property type="match status" value="1"/>
</dbReference>